<feature type="domain" description="AB hydrolase-1" evidence="3">
    <location>
        <begin position="34"/>
        <end position="281"/>
    </location>
</feature>
<dbReference type="EMBL" id="ML992503">
    <property type="protein sequence ID" value="KAF2226138.1"/>
    <property type="molecule type" value="Genomic_DNA"/>
</dbReference>
<dbReference type="Pfam" id="PF00561">
    <property type="entry name" value="Abhydrolase_1"/>
    <property type="match status" value="1"/>
</dbReference>
<dbReference type="InterPro" id="IPR029058">
    <property type="entry name" value="AB_hydrolase_fold"/>
</dbReference>
<keyword evidence="5" id="KW-1185">Reference proteome</keyword>
<dbReference type="PANTHER" id="PTHR22946">
    <property type="entry name" value="DIENELACTONE HYDROLASE DOMAIN-CONTAINING PROTEIN-RELATED"/>
    <property type="match status" value="1"/>
</dbReference>
<dbReference type="Gene3D" id="1.10.10.800">
    <property type="match status" value="1"/>
</dbReference>
<comment type="similarity">
    <text evidence="2">Belongs to the AB hydrolase superfamily. FUS2 hydrolase family.</text>
</comment>
<keyword evidence="1" id="KW-0378">Hydrolase</keyword>
<dbReference type="Proteomes" id="UP000799538">
    <property type="component" value="Unassembled WGS sequence"/>
</dbReference>
<name>A0A6A6GKH8_9PEZI</name>
<accession>A0A6A6GKH8</accession>
<dbReference type="GO" id="GO:0016788">
    <property type="term" value="F:hydrolase activity, acting on ester bonds"/>
    <property type="evidence" value="ECO:0007669"/>
    <property type="project" value="UniProtKB-ARBA"/>
</dbReference>
<dbReference type="SUPFAM" id="SSF53474">
    <property type="entry name" value="alpha/beta-Hydrolases"/>
    <property type="match status" value="1"/>
</dbReference>
<evidence type="ECO:0000256" key="2">
    <source>
        <dbReference type="ARBA" id="ARBA00038115"/>
    </source>
</evidence>
<organism evidence="4 5">
    <name type="scientific">Elsinoe ampelina</name>
    <dbReference type="NCBI Taxonomy" id="302913"/>
    <lineage>
        <taxon>Eukaryota</taxon>
        <taxon>Fungi</taxon>
        <taxon>Dikarya</taxon>
        <taxon>Ascomycota</taxon>
        <taxon>Pezizomycotina</taxon>
        <taxon>Dothideomycetes</taxon>
        <taxon>Dothideomycetidae</taxon>
        <taxon>Myriangiales</taxon>
        <taxon>Elsinoaceae</taxon>
        <taxon>Elsinoe</taxon>
    </lineage>
</organism>
<dbReference type="InterPro" id="IPR000073">
    <property type="entry name" value="AB_hydrolase_1"/>
</dbReference>
<dbReference type="Gene3D" id="3.40.50.1820">
    <property type="entry name" value="alpha/beta hydrolase"/>
    <property type="match status" value="1"/>
</dbReference>
<evidence type="ECO:0000256" key="1">
    <source>
        <dbReference type="ARBA" id="ARBA00022801"/>
    </source>
</evidence>
<reference evidence="5" key="1">
    <citation type="journal article" date="2020" name="Stud. Mycol.">
        <title>101 Dothideomycetes genomes: A test case for predicting lifestyles and emergence of pathogens.</title>
        <authorList>
            <person name="Haridas S."/>
            <person name="Albert R."/>
            <person name="Binder M."/>
            <person name="Bloem J."/>
            <person name="LaButti K."/>
            <person name="Salamov A."/>
            <person name="Andreopoulos B."/>
            <person name="Baker S."/>
            <person name="Barry K."/>
            <person name="Bills G."/>
            <person name="Bluhm B."/>
            <person name="Cannon C."/>
            <person name="Castanera R."/>
            <person name="Culley D."/>
            <person name="Daum C."/>
            <person name="Ezra D."/>
            <person name="Gonzalez J."/>
            <person name="Henrissat B."/>
            <person name="Kuo A."/>
            <person name="Liang C."/>
            <person name="Lipzen A."/>
            <person name="Lutzoni F."/>
            <person name="Magnuson J."/>
            <person name="Mondo S."/>
            <person name="Nolan M."/>
            <person name="Ohm R."/>
            <person name="Pangilinan J."/>
            <person name="Park H.-J."/>
            <person name="Ramirez L."/>
            <person name="Alfaro M."/>
            <person name="Sun H."/>
            <person name="Tritt A."/>
            <person name="Yoshinaga Y."/>
            <person name="Zwiers L.-H."/>
            <person name="Turgeon B."/>
            <person name="Goodwin S."/>
            <person name="Spatafora J."/>
            <person name="Crous P."/>
            <person name="Grigoriev I."/>
        </authorList>
    </citation>
    <scope>NUCLEOTIDE SEQUENCE [LARGE SCALE GENOMIC DNA]</scope>
    <source>
        <strain evidence="5">CECT 20119</strain>
    </source>
</reference>
<dbReference type="OrthoDB" id="2498029at2759"/>
<evidence type="ECO:0000313" key="4">
    <source>
        <dbReference type="EMBL" id="KAF2226138.1"/>
    </source>
</evidence>
<dbReference type="PANTHER" id="PTHR22946:SF9">
    <property type="entry name" value="POLYKETIDE TRANSFERASE AF380"/>
    <property type="match status" value="1"/>
</dbReference>
<gene>
    <name evidence="4" type="ORF">BDZ85DRAFT_76127</name>
</gene>
<evidence type="ECO:0000313" key="5">
    <source>
        <dbReference type="Proteomes" id="UP000799538"/>
    </source>
</evidence>
<dbReference type="AlphaFoldDB" id="A0A6A6GKH8"/>
<dbReference type="InterPro" id="IPR050261">
    <property type="entry name" value="FrsA_esterase"/>
</dbReference>
<sequence>MTLQDIEFKTSDGVTLRGWFVPSSEVPTGQKAPCLVMCHGFSALKEMDLNTFALHFTTNLPLHCLVFDNRGFGSSDHGPGQHRHEIIPSIQTSDIQDAITYAQSRPDVDPSKIGIWGSSYSGGHVLWVGAVDKSVKAVLSQVPCVDGWTNWHRLVRPDFAAAMNATFQQDRLARASGAPPATLPVVDADPLKPSALPTPDSYTFFSTWAAKSAWQNQVTLKSIEAFREYNPAAHIHNIAPTPLLMTVAREDVLTPTDLALEAYGRAREPKQLNLLEGGHFDGYSGGNFEGNAGVQTEFLRRWLVGA</sequence>
<proteinExistence type="inferred from homology"/>
<evidence type="ECO:0000259" key="3">
    <source>
        <dbReference type="Pfam" id="PF00561"/>
    </source>
</evidence>
<protein>
    <submittedName>
        <fullName evidence="4">DltD N-terminal domain protein</fullName>
    </submittedName>
</protein>